<reference evidence="1" key="1">
    <citation type="submission" date="2021-06" db="EMBL/GenBank/DDBJ databases">
        <authorList>
            <person name="Kallberg Y."/>
            <person name="Tangrot J."/>
            <person name="Rosling A."/>
        </authorList>
    </citation>
    <scope>NUCLEOTIDE SEQUENCE</scope>
    <source>
        <strain evidence="1">CL356</strain>
    </source>
</reference>
<evidence type="ECO:0000313" key="1">
    <source>
        <dbReference type="EMBL" id="CAG8619731.1"/>
    </source>
</evidence>
<keyword evidence="2" id="KW-1185">Reference proteome</keyword>
<organism evidence="1 2">
    <name type="scientific">Acaulospora colombiana</name>
    <dbReference type="NCBI Taxonomy" id="27376"/>
    <lineage>
        <taxon>Eukaryota</taxon>
        <taxon>Fungi</taxon>
        <taxon>Fungi incertae sedis</taxon>
        <taxon>Mucoromycota</taxon>
        <taxon>Glomeromycotina</taxon>
        <taxon>Glomeromycetes</taxon>
        <taxon>Diversisporales</taxon>
        <taxon>Acaulosporaceae</taxon>
        <taxon>Acaulospora</taxon>
    </lineage>
</organism>
<name>A0ACA9N298_9GLOM</name>
<dbReference type="Proteomes" id="UP000789525">
    <property type="component" value="Unassembled WGS sequence"/>
</dbReference>
<protein>
    <submittedName>
        <fullName evidence="1">11471_t:CDS:1</fullName>
    </submittedName>
</protein>
<sequence length="449" mass="51588">MGSTGRNVVALATRDLIKWNNYDLKFDKHPSISAEAWGYLFELRTMRTKILIEEILKIQESTQEQLKSAFCKIHKQVYPRDWPLDVLQIVVERPSWKEIQSILEDHSSSASLGNNLSACSYPQLSLHVPHDKIEISALDGNAWVAASGPDRVAELKFRHTLLLDHFSGNGESPNQSSILQYAKELQKYSHMFPEGYGDFALKSADGVIFHFPRYLLAHASSIFKDMFEIGDQTPSEGALPLTEDSNMLEALLLFIDPAKEARPPTWWAVDKFINTAEKYQVKGVIKWFEQEVEKERSQHGELTSPMVCLALATQYGLKKVTQYALQDLVKAHIRDIKHHPGVDSRYMVHLMQLRTDRTCRLIGGIFEIEIEMKKAKKRNCQIHPDEPDDLLDFARQRVIYHPNWKRLVEDVNEIIIDSIREGCICSKFDILDEIDEEMMQLDSDLPRLP</sequence>
<gene>
    <name evidence="1" type="ORF">ACOLOM_LOCUS7292</name>
</gene>
<dbReference type="EMBL" id="CAJVPT010016516">
    <property type="protein sequence ID" value="CAG8619731.1"/>
    <property type="molecule type" value="Genomic_DNA"/>
</dbReference>
<proteinExistence type="predicted"/>
<evidence type="ECO:0000313" key="2">
    <source>
        <dbReference type="Proteomes" id="UP000789525"/>
    </source>
</evidence>
<comment type="caution">
    <text evidence="1">The sequence shown here is derived from an EMBL/GenBank/DDBJ whole genome shotgun (WGS) entry which is preliminary data.</text>
</comment>
<accession>A0ACA9N298</accession>